<dbReference type="EMBL" id="JAVDRP010000016">
    <property type="protein sequence ID" value="MDR6412213.1"/>
    <property type="molecule type" value="Genomic_DNA"/>
</dbReference>
<gene>
    <name evidence="1" type="ORF">J2804_005648</name>
</gene>
<dbReference type="Proteomes" id="UP001264340">
    <property type="component" value="Unassembled WGS sequence"/>
</dbReference>
<protein>
    <recommendedName>
        <fullName evidence="3">Nucleotide modification associated domain-containing protein</fullName>
    </recommendedName>
</protein>
<organism evidence="1 2">
    <name type="scientific">Paraburkholderia terricola</name>
    <dbReference type="NCBI Taxonomy" id="169427"/>
    <lineage>
        <taxon>Bacteria</taxon>
        <taxon>Pseudomonadati</taxon>
        <taxon>Pseudomonadota</taxon>
        <taxon>Betaproteobacteria</taxon>
        <taxon>Burkholderiales</taxon>
        <taxon>Burkholderiaceae</taxon>
        <taxon>Paraburkholderia</taxon>
    </lineage>
</organism>
<sequence>MESKLEAGADAQFLDAMNYALYSLVRFDGLVALVEGKQVRMDFAYEIDRLKRAMERLGVDFSRPLIAPIKPGGPMSDRRK</sequence>
<dbReference type="RefSeq" id="WP_310125996.1">
    <property type="nucleotide sequence ID" value="NZ_JAVDRP010000016.1"/>
</dbReference>
<proteinExistence type="predicted"/>
<evidence type="ECO:0000313" key="2">
    <source>
        <dbReference type="Proteomes" id="UP001264340"/>
    </source>
</evidence>
<reference evidence="1 2" key="1">
    <citation type="submission" date="2023-07" db="EMBL/GenBank/DDBJ databases">
        <title>Sorghum-associated microbial communities from plants grown in Nebraska, USA.</title>
        <authorList>
            <person name="Schachtman D."/>
        </authorList>
    </citation>
    <scope>NUCLEOTIDE SEQUENCE [LARGE SCALE GENOMIC DNA]</scope>
    <source>
        <strain evidence="1 2">DS1316</strain>
    </source>
</reference>
<evidence type="ECO:0008006" key="3">
    <source>
        <dbReference type="Google" id="ProtNLM"/>
    </source>
</evidence>
<comment type="caution">
    <text evidence="1">The sequence shown here is derived from an EMBL/GenBank/DDBJ whole genome shotgun (WGS) entry which is preliminary data.</text>
</comment>
<keyword evidence="2" id="KW-1185">Reference proteome</keyword>
<accession>A0ABU1LZM5</accession>
<name>A0ABU1LZM5_9BURK</name>
<evidence type="ECO:0000313" key="1">
    <source>
        <dbReference type="EMBL" id="MDR6412213.1"/>
    </source>
</evidence>